<evidence type="ECO:0000313" key="2">
    <source>
        <dbReference type="Proteomes" id="UP001177744"/>
    </source>
</evidence>
<evidence type="ECO:0000313" key="1">
    <source>
        <dbReference type="EMBL" id="KAK1346511.1"/>
    </source>
</evidence>
<dbReference type="AlphaFoldDB" id="A0AA40IBW1"/>
<organism evidence="1 2">
    <name type="scientific">Cnephaeus nilssonii</name>
    <name type="common">Northern bat</name>
    <name type="synonym">Eptesicus nilssonii</name>
    <dbReference type="NCBI Taxonomy" id="3371016"/>
    <lineage>
        <taxon>Eukaryota</taxon>
        <taxon>Metazoa</taxon>
        <taxon>Chordata</taxon>
        <taxon>Craniata</taxon>
        <taxon>Vertebrata</taxon>
        <taxon>Euteleostomi</taxon>
        <taxon>Mammalia</taxon>
        <taxon>Eutheria</taxon>
        <taxon>Laurasiatheria</taxon>
        <taxon>Chiroptera</taxon>
        <taxon>Yangochiroptera</taxon>
        <taxon>Vespertilionidae</taxon>
        <taxon>Cnephaeus</taxon>
    </lineage>
</organism>
<accession>A0AA40IBW1</accession>
<dbReference type="EMBL" id="JAULJE010000001">
    <property type="protein sequence ID" value="KAK1346511.1"/>
    <property type="molecule type" value="Genomic_DNA"/>
</dbReference>
<dbReference type="Proteomes" id="UP001177744">
    <property type="component" value="Unassembled WGS sequence"/>
</dbReference>
<keyword evidence="2" id="KW-1185">Reference proteome</keyword>
<proteinExistence type="predicted"/>
<name>A0AA40IBW1_CNENI</name>
<gene>
    <name evidence="1" type="ORF">QTO34_000367</name>
</gene>
<sequence length="181" mass="19632">MAWALLVQLGRWSMICDVSSQKGEVLGLRGHIGPSPGFRCGQQSEESQILTRIKRQDGLGLKFCTQSHGSSLSTFCPHSVTFPVQVIMPGHYMSELCNLEEDHQYPKENQDPGGGAAVLGYTGRGGRGPVSLLLSIFLPLSPAFRQPRAVVGKLQLASHMRLFGPLSVALPQNTTAWASLF</sequence>
<reference evidence="1" key="1">
    <citation type="submission" date="2023-06" db="EMBL/GenBank/DDBJ databases">
        <title>Reference genome for the Northern bat (Eptesicus nilssonii), a most northern bat species.</title>
        <authorList>
            <person name="Laine V.N."/>
            <person name="Pulliainen A.T."/>
            <person name="Lilley T.M."/>
        </authorList>
    </citation>
    <scope>NUCLEOTIDE SEQUENCE</scope>
    <source>
        <strain evidence="1">BLF_Eptnil</strain>
        <tissue evidence="1">Kidney</tissue>
    </source>
</reference>
<comment type="caution">
    <text evidence="1">The sequence shown here is derived from an EMBL/GenBank/DDBJ whole genome shotgun (WGS) entry which is preliminary data.</text>
</comment>
<protein>
    <submittedName>
        <fullName evidence="1">Uncharacterized protein</fullName>
    </submittedName>
</protein>